<dbReference type="InterPro" id="IPR037523">
    <property type="entry name" value="VOC_core"/>
</dbReference>
<keyword evidence="2" id="KW-0223">Dioxygenase</keyword>
<dbReference type="PROSITE" id="PS51819">
    <property type="entry name" value="VOC"/>
    <property type="match status" value="1"/>
</dbReference>
<reference evidence="2 3" key="1">
    <citation type="submission" date="2018-07" db="EMBL/GenBank/DDBJ databases">
        <title>Genomic Encyclopedia of Type Strains, Phase III (KMG-III): the genomes of soil and plant-associated and newly described type strains.</title>
        <authorList>
            <person name="Whitman W."/>
        </authorList>
    </citation>
    <scope>NUCLEOTIDE SEQUENCE [LARGE SCALE GENOMIC DNA]</scope>
    <source>
        <strain evidence="2 3">CECT 8236</strain>
    </source>
</reference>
<dbReference type="InterPro" id="IPR029068">
    <property type="entry name" value="Glyas_Bleomycin-R_OHBP_Dase"/>
</dbReference>
<evidence type="ECO:0000313" key="3">
    <source>
        <dbReference type="Proteomes" id="UP000256869"/>
    </source>
</evidence>
<feature type="domain" description="VOC" evidence="1">
    <location>
        <begin position="2"/>
        <end position="117"/>
    </location>
</feature>
<proteinExistence type="predicted"/>
<gene>
    <name evidence="2" type="ORF">DFP95_10711</name>
</gene>
<dbReference type="EMBL" id="QRDY01000007">
    <property type="protein sequence ID" value="RED59173.1"/>
    <property type="molecule type" value="Genomic_DNA"/>
</dbReference>
<keyword evidence="2" id="KW-0560">Oxidoreductase</keyword>
<comment type="caution">
    <text evidence="2">The sequence shown here is derived from an EMBL/GenBank/DDBJ whole genome shotgun (WGS) entry which is preliminary data.</text>
</comment>
<keyword evidence="3" id="KW-1185">Reference proteome</keyword>
<organism evidence="2 3">
    <name type="scientific">Cohnella lupini</name>
    <dbReference type="NCBI Taxonomy" id="1294267"/>
    <lineage>
        <taxon>Bacteria</taxon>
        <taxon>Bacillati</taxon>
        <taxon>Bacillota</taxon>
        <taxon>Bacilli</taxon>
        <taxon>Bacillales</taxon>
        <taxon>Paenibacillaceae</taxon>
        <taxon>Cohnella</taxon>
    </lineage>
</organism>
<dbReference type="Pfam" id="PF00903">
    <property type="entry name" value="Glyoxalase"/>
    <property type="match status" value="1"/>
</dbReference>
<sequence length="229" mass="26276">MKIQEIKLLSNNLDKVIDFYNRILELPIIEQSTAKVSFQIGASKLVFELSEEVTNPYYHFAINITESKIDLAISWLKAKGIKINLINEEEVDFSKSWNSHSIYFYDSIGNIVEFIARHNIKSILSHEFSYEDLLNISEIGMPAQDVIILSGYLTEQYKEQIYISGNSMFTPIGNEEGLLILSSLNRNWLGSNKKVEIFPLEIFIENGREEIISVSNHSYIISTRSITIQ</sequence>
<evidence type="ECO:0000259" key="1">
    <source>
        <dbReference type="PROSITE" id="PS51819"/>
    </source>
</evidence>
<dbReference type="SUPFAM" id="SSF54593">
    <property type="entry name" value="Glyoxalase/Bleomycin resistance protein/Dihydroxybiphenyl dioxygenase"/>
    <property type="match status" value="1"/>
</dbReference>
<accession>A0A3D9IBK9</accession>
<dbReference type="GO" id="GO:0051213">
    <property type="term" value="F:dioxygenase activity"/>
    <property type="evidence" value="ECO:0007669"/>
    <property type="project" value="UniProtKB-KW"/>
</dbReference>
<dbReference type="OrthoDB" id="2703022at2"/>
<name>A0A3D9IBK9_9BACL</name>
<dbReference type="Gene3D" id="3.10.180.10">
    <property type="entry name" value="2,3-Dihydroxybiphenyl 1,2-Dioxygenase, domain 1"/>
    <property type="match status" value="1"/>
</dbReference>
<dbReference type="RefSeq" id="WP_115993233.1">
    <property type="nucleotide sequence ID" value="NZ_QRDY01000007.1"/>
</dbReference>
<protein>
    <submittedName>
        <fullName evidence="2">Catechol-2,3-dioxygenase</fullName>
    </submittedName>
</protein>
<dbReference type="Proteomes" id="UP000256869">
    <property type="component" value="Unassembled WGS sequence"/>
</dbReference>
<evidence type="ECO:0000313" key="2">
    <source>
        <dbReference type="EMBL" id="RED59173.1"/>
    </source>
</evidence>
<dbReference type="AlphaFoldDB" id="A0A3D9IBK9"/>
<dbReference type="InterPro" id="IPR004360">
    <property type="entry name" value="Glyas_Fos-R_dOase_dom"/>
</dbReference>